<evidence type="ECO:0000313" key="2">
    <source>
        <dbReference type="EMBL" id="CRL07601.1"/>
    </source>
</evidence>
<feature type="compositionally biased region" description="Polar residues" evidence="1">
    <location>
        <begin position="68"/>
        <end position="80"/>
    </location>
</feature>
<feature type="compositionally biased region" description="Polar residues" evidence="1">
    <location>
        <begin position="118"/>
        <end position="133"/>
    </location>
</feature>
<dbReference type="AlphaFoldDB" id="A0A1J1J9B8"/>
<feature type="region of interest" description="Disordered" evidence="1">
    <location>
        <begin position="61"/>
        <end position="90"/>
    </location>
</feature>
<organism evidence="2 3">
    <name type="scientific">Clunio marinus</name>
    <dbReference type="NCBI Taxonomy" id="568069"/>
    <lineage>
        <taxon>Eukaryota</taxon>
        <taxon>Metazoa</taxon>
        <taxon>Ecdysozoa</taxon>
        <taxon>Arthropoda</taxon>
        <taxon>Hexapoda</taxon>
        <taxon>Insecta</taxon>
        <taxon>Pterygota</taxon>
        <taxon>Neoptera</taxon>
        <taxon>Endopterygota</taxon>
        <taxon>Diptera</taxon>
        <taxon>Nematocera</taxon>
        <taxon>Chironomoidea</taxon>
        <taxon>Chironomidae</taxon>
        <taxon>Clunio</taxon>
    </lineage>
</organism>
<evidence type="ECO:0000256" key="1">
    <source>
        <dbReference type="SAM" id="MobiDB-lite"/>
    </source>
</evidence>
<feature type="region of interest" description="Disordered" evidence="1">
    <location>
        <begin position="111"/>
        <end position="149"/>
    </location>
</feature>
<sequence length="451" mass="49586">MVSSQGTEVYQEEFEESTTDALPEVPSLLSTLPVALVVEQTARILEDIKKKIQLQKEEEERQKLEQQNRSQSPTFFTLSRSVRAPSSDDGIFSTSTTKSFIILNHRYSDSAAPPKNLSPLNNTSIPRSLSPDSGTDYEPFSASSSISPPFLSTTKNNNLGSNSDVMKLSHNSDDEIFKPISSFSSFMPSTAPPKLNTISPTTSLSSIHSSVRRLSGITMSHPTTTSLAKSTPSISTDLIKEAHFKPIPTSTSDPPRPLSFQVLQTNFNFDTNSIDTYHEAAFTSLDPISGGRHKSLANLPLMTPTTTATIAPLTSWIPSLPTSTTITTSKLTGLLNSSSRLTFGDPNAIKPIVSALEYPTFKLPTYSFSTELKTAPEFPTRTLDNHAKSFDETLTRSTTLEKYNEFVEKQKLQIELNQQQRQEYPLSLSLSPPMNRRSMNMPALKGCSSSL</sequence>
<evidence type="ECO:0000313" key="3">
    <source>
        <dbReference type="Proteomes" id="UP000183832"/>
    </source>
</evidence>
<reference evidence="2 3" key="1">
    <citation type="submission" date="2015-04" db="EMBL/GenBank/DDBJ databases">
        <authorList>
            <person name="Syromyatnikov M.Y."/>
            <person name="Popov V.N."/>
        </authorList>
    </citation>
    <scope>NUCLEOTIDE SEQUENCE [LARGE SCALE GENOMIC DNA]</scope>
</reference>
<dbReference type="Proteomes" id="UP000183832">
    <property type="component" value="Unassembled WGS sequence"/>
</dbReference>
<proteinExistence type="predicted"/>
<name>A0A1J1J9B8_9DIPT</name>
<gene>
    <name evidence="2" type="ORF">CLUMA_CG020566</name>
</gene>
<accession>A0A1J1J9B8</accession>
<protein>
    <submittedName>
        <fullName evidence="2">CLUMA_CG020566, isoform A</fullName>
    </submittedName>
</protein>
<dbReference type="EMBL" id="CVRI01000072">
    <property type="protein sequence ID" value="CRL07601.1"/>
    <property type="molecule type" value="Genomic_DNA"/>
</dbReference>
<feature type="compositionally biased region" description="Low complexity" evidence="1">
    <location>
        <begin position="139"/>
        <end position="149"/>
    </location>
</feature>
<keyword evidence="3" id="KW-1185">Reference proteome</keyword>
<feature type="region of interest" description="Disordered" evidence="1">
    <location>
        <begin position="428"/>
        <end position="451"/>
    </location>
</feature>